<organism evidence="2 3">
    <name type="scientific">Gottfriedia solisilvae</name>
    <dbReference type="NCBI Taxonomy" id="1516104"/>
    <lineage>
        <taxon>Bacteria</taxon>
        <taxon>Bacillati</taxon>
        <taxon>Bacillota</taxon>
        <taxon>Bacilli</taxon>
        <taxon>Bacillales</taxon>
        <taxon>Bacillaceae</taxon>
        <taxon>Gottfriedia</taxon>
    </lineage>
</organism>
<dbReference type="Proteomes" id="UP000626244">
    <property type="component" value="Unassembled WGS sequence"/>
</dbReference>
<comment type="caution">
    <text evidence="2">The sequence shown here is derived from an EMBL/GenBank/DDBJ whole genome shotgun (WGS) entry which is preliminary data.</text>
</comment>
<dbReference type="HAMAP" id="MF_01851">
    <property type="entry name" value="UPF0637"/>
    <property type="match status" value="1"/>
</dbReference>
<sequence length="209" mass="24562">MNQPFFTESDFNIFTTDSSLETRMDAIKSEIQPKFKEIEQEILPFLNNSTEEEFFGHIAKHARRTVNAPKDTWIAFATNKRGYKMLPHFQFGLWGTHLFVLFGIIYESPNKQKIATNFDKNKNKLFKLIPKNFVISYDHMKPDVHPRSKMKKDEFHQGIQRFHDVKKSEYLCGITIPKDEAITLTKESLIHTIKDTYNTLLPLYEISIK</sequence>
<dbReference type="Gene3D" id="3.30.930.20">
    <property type="entry name" value="Protein of unknown function DUF1054"/>
    <property type="match status" value="1"/>
</dbReference>
<reference evidence="3" key="1">
    <citation type="journal article" date="2019" name="Int. J. Syst. Evol. Microbiol.">
        <title>The Global Catalogue of Microorganisms (GCM) 10K type strain sequencing project: providing services to taxonomists for standard genome sequencing and annotation.</title>
        <authorList>
            <consortium name="The Broad Institute Genomics Platform"/>
            <consortium name="The Broad Institute Genome Sequencing Center for Infectious Disease"/>
            <person name="Wu L."/>
            <person name="Ma J."/>
        </authorList>
    </citation>
    <scope>NUCLEOTIDE SEQUENCE [LARGE SCALE GENOMIC DNA]</scope>
    <source>
        <strain evidence="3">CGMCC 1.14993</strain>
    </source>
</reference>
<gene>
    <name evidence="2" type="ORF">GCM10007380_23380</name>
</gene>
<dbReference type="RefSeq" id="WP_088000185.1">
    <property type="nucleotide sequence ID" value="NZ_BMHB01000001.1"/>
</dbReference>
<name>A0A8J3F2I6_9BACI</name>
<proteinExistence type="inferred from homology"/>
<dbReference type="InterPro" id="IPR053707">
    <property type="entry name" value="UPF0637_domain_sf"/>
</dbReference>
<protein>
    <recommendedName>
        <fullName evidence="1">UPF0637 protein GCM10007380_23380</fullName>
    </recommendedName>
</protein>
<dbReference type="InterPro" id="IPR009403">
    <property type="entry name" value="UPF0637"/>
</dbReference>
<comment type="similarity">
    <text evidence="1">Belongs to the UPF0637 family.</text>
</comment>
<accession>A0A8J3F2I6</accession>
<dbReference type="OrthoDB" id="9812818at2"/>
<keyword evidence="3" id="KW-1185">Reference proteome</keyword>
<dbReference type="PIRSF" id="PIRSF021332">
    <property type="entry name" value="DUF1054"/>
    <property type="match status" value="1"/>
</dbReference>
<dbReference type="AlphaFoldDB" id="A0A8J3F2I6"/>
<evidence type="ECO:0000313" key="3">
    <source>
        <dbReference type="Proteomes" id="UP000626244"/>
    </source>
</evidence>
<dbReference type="Pfam" id="PF06335">
    <property type="entry name" value="DUF1054"/>
    <property type="match status" value="1"/>
</dbReference>
<dbReference type="EMBL" id="BMHB01000001">
    <property type="protein sequence ID" value="GGI14526.1"/>
    <property type="molecule type" value="Genomic_DNA"/>
</dbReference>
<evidence type="ECO:0000313" key="2">
    <source>
        <dbReference type="EMBL" id="GGI14526.1"/>
    </source>
</evidence>
<dbReference type="SUPFAM" id="SSF142913">
    <property type="entry name" value="YktB/PF0168-like"/>
    <property type="match status" value="1"/>
</dbReference>
<evidence type="ECO:0000256" key="1">
    <source>
        <dbReference type="HAMAP-Rule" id="MF_01851"/>
    </source>
</evidence>